<keyword evidence="2" id="KW-1185">Reference proteome</keyword>
<comment type="caution">
    <text evidence="1">The sequence shown here is derived from an EMBL/GenBank/DDBJ whole genome shotgun (WGS) entry which is preliminary data.</text>
</comment>
<sequence>MLRITLNIFISCLIVFAHFASAGIRYLPANGESYPILTITMSEPIVTDLSISRPDFSLPVDNSTRDTWLLEGEQTAECVVDTLAPLFGRVVYLSLVMPSKLIDTSQTSRKPLDHDVPLLLSFRQHNINMPCHKNIVYISLPPVSELGNQWGTVLEKRVGCCEGYVRVNQFVVLHPNEVSYPFTIISPDPERAEQTLMNLYQEVPMANR</sequence>
<evidence type="ECO:0000313" key="1">
    <source>
        <dbReference type="EMBL" id="ODA33004.1"/>
    </source>
</evidence>
<dbReference type="AlphaFoldDB" id="A0A1C3EIE5"/>
<gene>
    <name evidence="1" type="ORF">A8L45_11980</name>
</gene>
<proteinExistence type="predicted"/>
<evidence type="ECO:0000313" key="2">
    <source>
        <dbReference type="Proteomes" id="UP000094936"/>
    </source>
</evidence>
<dbReference type="OrthoDB" id="9821666at2"/>
<accession>A0A1C3EIE5</accession>
<dbReference type="Proteomes" id="UP000094936">
    <property type="component" value="Unassembled WGS sequence"/>
</dbReference>
<organism evidence="1 2">
    <name type="scientific">Veronia pacifica</name>
    <dbReference type="NCBI Taxonomy" id="1080227"/>
    <lineage>
        <taxon>Bacteria</taxon>
        <taxon>Pseudomonadati</taxon>
        <taxon>Pseudomonadota</taxon>
        <taxon>Gammaproteobacteria</taxon>
        <taxon>Vibrionales</taxon>
        <taxon>Vibrionaceae</taxon>
        <taxon>Veronia</taxon>
    </lineage>
</organism>
<name>A0A1C3EIE5_9GAMM</name>
<dbReference type="RefSeq" id="WP_068902536.1">
    <property type="nucleotide sequence ID" value="NZ_JBHUIF010000015.1"/>
</dbReference>
<dbReference type="EMBL" id="LYBM01000020">
    <property type="protein sequence ID" value="ODA33004.1"/>
    <property type="molecule type" value="Genomic_DNA"/>
</dbReference>
<protein>
    <submittedName>
        <fullName evidence="1">Uncharacterized protein</fullName>
    </submittedName>
</protein>
<reference evidence="1 2" key="1">
    <citation type="submission" date="2016-05" db="EMBL/GenBank/DDBJ databases">
        <title>Genomic Taxonomy of the Vibrionaceae.</title>
        <authorList>
            <person name="Gomez-Gil B."/>
            <person name="Enciso-Ibarra J."/>
        </authorList>
    </citation>
    <scope>NUCLEOTIDE SEQUENCE [LARGE SCALE GENOMIC DNA]</scope>
    <source>
        <strain evidence="1 2">CAIM 1920</strain>
    </source>
</reference>